<dbReference type="KEGG" id="tch:CHITON_1922"/>
<feature type="domain" description="Citrate transporter-like" evidence="7">
    <location>
        <begin position="28"/>
        <end position="298"/>
    </location>
</feature>
<keyword evidence="3 6" id="KW-0812">Transmembrane</keyword>
<dbReference type="Proteomes" id="UP000093069">
    <property type="component" value="Chromosome I"/>
</dbReference>
<dbReference type="EMBL" id="LN999010">
    <property type="protein sequence ID" value="CUX78701.1"/>
    <property type="molecule type" value="Genomic_DNA"/>
</dbReference>
<name>A0A170STT0_9EURY</name>
<accession>A0A170STT0</accession>
<feature type="transmembrane region" description="Helical" evidence="6">
    <location>
        <begin position="201"/>
        <end position="220"/>
    </location>
</feature>
<feature type="transmembrane region" description="Helical" evidence="6">
    <location>
        <begin position="270"/>
        <end position="287"/>
    </location>
</feature>
<feature type="transmembrane region" description="Helical" evidence="6">
    <location>
        <begin position="82"/>
        <end position="107"/>
    </location>
</feature>
<feature type="transmembrane region" description="Helical" evidence="6">
    <location>
        <begin position="161"/>
        <end position="181"/>
    </location>
</feature>
<dbReference type="AlphaFoldDB" id="A0A170STT0"/>
<feature type="transmembrane region" description="Helical" evidence="6">
    <location>
        <begin position="307"/>
        <end position="329"/>
    </location>
</feature>
<evidence type="ECO:0000313" key="9">
    <source>
        <dbReference type="Proteomes" id="UP000093069"/>
    </source>
</evidence>
<keyword evidence="4 6" id="KW-1133">Transmembrane helix</keyword>
<proteinExistence type="predicted"/>
<feature type="transmembrane region" description="Helical" evidence="6">
    <location>
        <begin position="12"/>
        <end position="29"/>
    </location>
</feature>
<evidence type="ECO:0000256" key="1">
    <source>
        <dbReference type="ARBA" id="ARBA00004141"/>
    </source>
</evidence>
<feature type="transmembrane region" description="Helical" evidence="6">
    <location>
        <begin position="240"/>
        <end position="258"/>
    </location>
</feature>
<sequence length="360" mass="39711">MKLGGISYVIRREWFLSTLIVMYLVLTIVDRSYPRKSLYLIDWESLALITALIITSKGLELSGIFTRLAIKLITLSRGSERKLVMILLPIIAFSSALIMNDTAILIFTPLVVVTGRIAGINVPRAVALSAIAANVGSSLTPIGNPQNVIIWKHYSLSFLGFIKGMLPYVLLWLVILFLFSLMVKDKRIKVKVPPVEVDAKLFLLSSFLLVFNVVMGRVDLAKYSLLLTVLAYLIVKRDVLLSFDVALVPTFALIFANFSELSSMVNIGKLTSAGVFLYSLILSQIISNVPATVVMLPWTKDWLCLSLGVNLGGTGSMVGSLANLIAIRLSGISVKEFHKYSLAYLLIALLLTLFLLEIRI</sequence>
<dbReference type="GO" id="GO:0055085">
    <property type="term" value="P:transmembrane transport"/>
    <property type="evidence" value="ECO:0007669"/>
    <property type="project" value="InterPro"/>
</dbReference>
<dbReference type="STRING" id="54262.CHITON_1922"/>
<evidence type="ECO:0000256" key="5">
    <source>
        <dbReference type="ARBA" id="ARBA00023136"/>
    </source>
</evidence>
<dbReference type="InterPro" id="IPR004680">
    <property type="entry name" value="Cit_transptr-like_dom"/>
</dbReference>
<evidence type="ECO:0000313" key="8">
    <source>
        <dbReference type="EMBL" id="CUX78701.1"/>
    </source>
</evidence>
<comment type="subcellular location">
    <subcellularLocation>
        <location evidence="1">Membrane</location>
        <topology evidence="1">Multi-pass membrane protein</topology>
    </subcellularLocation>
</comment>
<dbReference type="Pfam" id="PF03600">
    <property type="entry name" value="CitMHS"/>
    <property type="match status" value="1"/>
</dbReference>
<evidence type="ECO:0000256" key="2">
    <source>
        <dbReference type="ARBA" id="ARBA00022448"/>
    </source>
</evidence>
<protein>
    <submittedName>
        <fullName evidence="8">Anion permease ArsB/NhaD-like</fullName>
    </submittedName>
</protein>
<evidence type="ECO:0000256" key="6">
    <source>
        <dbReference type="SAM" id="Phobius"/>
    </source>
</evidence>
<feature type="transmembrane region" description="Helical" evidence="6">
    <location>
        <begin position="341"/>
        <end position="358"/>
    </location>
</feature>
<dbReference type="GO" id="GO:0016020">
    <property type="term" value="C:membrane"/>
    <property type="evidence" value="ECO:0007669"/>
    <property type="project" value="UniProtKB-SubCell"/>
</dbReference>
<gene>
    <name evidence="8" type="ORF">CHITON_1922</name>
</gene>
<keyword evidence="2" id="KW-0813">Transport</keyword>
<evidence type="ECO:0000259" key="7">
    <source>
        <dbReference type="Pfam" id="PF03600"/>
    </source>
</evidence>
<evidence type="ECO:0000256" key="3">
    <source>
        <dbReference type="ARBA" id="ARBA00022692"/>
    </source>
</evidence>
<evidence type="ECO:0000256" key="4">
    <source>
        <dbReference type="ARBA" id="ARBA00022989"/>
    </source>
</evidence>
<dbReference type="PANTHER" id="PTHR43568">
    <property type="entry name" value="P PROTEIN"/>
    <property type="match status" value="1"/>
</dbReference>
<dbReference type="InterPro" id="IPR051475">
    <property type="entry name" value="Diverse_Ion_Transporter"/>
</dbReference>
<feature type="transmembrane region" description="Helical" evidence="6">
    <location>
        <begin position="49"/>
        <end position="70"/>
    </location>
</feature>
<dbReference type="PANTHER" id="PTHR43568:SF1">
    <property type="entry name" value="P PROTEIN"/>
    <property type="match status" value="1"/>
</dbReference>
<organism evidence="8 9">
    <name type="scientific">Thermococcus chitonophagus</name>
    <dbReference type="NCBI Taxonomy" id="54262"/>
    <lineage>
        <taxon>Archaea</taxon>
        <taxon>Methanobacteriati</taxon>
        <taxon>Methanobacteriota</taxon>
        <taxon>Thermococci</taxon>
        <taxon>Thermococcales</taxon>
        <taxon>Thermococcaceae</taxon>
        <taxon>Thermococcus</taxon>
    </lineage>
</organism>
<reference evidence="9" key="1">
    <citation type="submission" date="2016-01" db="EMBL/GenBank/DDBJ databases">
        <authorList>
            <person name="Vorgias C.E."/>
        </authorList>
    </citation>
    <scope>NUCLEOTIDE SEQUENCE [LARGE SCALE GENOMIC DNA]</scope>
</reference>
<keyword evidence="5 6" id="KW-0472">Membrane</keyword>